<evidence type="ECO:0000256" key="6">
    <source>
        <dbReference type="ARBA" id="ARBA00022989"/>
    </source>
</evidence>
<dbReference type="EMBL" id="JAPNOA010000055">
    <property type="protein sequence ID" value="MCY0966441.1"/>
    <property type="molecule type" value="Genomic_DNA"/>
</dbReference>
<proteinExistence type="predicted"/>
<keyword evidence="7" id="KW-0406">Ion transport</keyword>
<comment type="subcellular location">
    <subcellularLocation>
        <location evidence="1">Cell membrane</location>
        <topology evidence="1">Multi-pass membrane protein</topology>
    </subcellularLocation>
</comment>
<keyword evidence="2" id="KW-0813">Transport</keyword>
<feature type="transmembrane region" description="Helical" evidence="9">
    <location>
        <begin position="98"/>
        <end position="118"/>
    </location>
</feature>
<feature type="transmembrane region" description="Helical" evidence="9">
    <location>
        <begin position="191"/>
        <end position="213"/>
    </location>
</feature>
<sequence length="622" mass="67463">MTSTHTPTELIPLMLAGIALTGFLCQWLAWRVRLPAILFLLISGLMLGPVSGLLDPDALLGNLLFPLISLAVAIILFEGSLTLNLQEIRNQRNVVRSLISVGAMASWVVTALVTQWLFEPGWPIAILFGALTVVTGPTVIVPMLRTVRPNAAISNILRWEGILIDPIGALLVVMVYEYLLASSTANGIGQGLLAFVEIIGIGSACGLAGGWLLGTWLRKQWIPEYLANLAALAVVLVTFSLSNYLAHESGLLAITLMGMWLANQRDLHLAEILNFKEHLTVVLISGLFVLLAARLTLPELLSLGWKAIVLLIAMQLLARPLSILLASWRSKLRWQEKALLAWIAPRGIVAAAVSALFAIKLEEAGVENASLLVPLTFSVIFGTVILQSATARPLARWLGVVEPPPHGILILGANIVARAIARELRKHNVQVLLADSSHDNIRAARMDGLTTFFGNPASDYAEARLDLTGLGSLLALSPDARSNAVASMWFQEEFGAQKVYRLQTSTESQQSSKHRHSEEFSGQLLFADHLTWGKFASLLSQGGQVRSTRLSEEFTFEDYQKRNGSDAMCLMCIEQDGKVTPLVSGSGTTPKAGQIVISLCNKAMLDRLAGERERTASSNQSI</sequence>
<feature type="domain" description="RCK N-terminal" evidence="11">
    <location>
        <begin position="408"/>
        <end position="500"/>
    </location>
</feature>
<feature type="transmembrane region" description="Helical" evidence="9">
    <location>
        <begin position="60"/>
        <end position="77"/>
    </location>
</feature>
<feature type="transmembrane region" description="Helical" evidence="9">
    <location>
        <begin position="124"/>
        <end position="144"/>
    </location>
</feature>
<feature type="transmembrane region" description="Helical" evidence="9">
    <location>
        <begin position="225"/>
        <end position="244"/>
    </location>
</feature>
<evidence type="ECO:0000256" key="4">
    <source>
        <dbReference type="ARBA" id="ARBA00022475"/>
    </source>
</evidence>
<dbReference type="InterPro" id="IPR038770">
    <property type="entry name" value="Na+/solute_symporter_sf"/>
</dbReference>
<keyword evidence="8 9" id="KW-0472">Membrane</keyword>
<dbReference type="Gene3D" id="1.20.1530.20">
    <property type="match status" value="1"/>
</dbReference>
<evidence type="ECO:0000259" key="11">
    <source>
        <dbReference type="Pfam" id="PF02254"/>
    </source>
</evidence>
<dbReference type="GO" id="GO:1902600">
    <property type="term" value="P:proton transmembrane transport"/>
    <property type="evidence" value="ECO:0007669"/>
    <property type="project" value="InterPro"/>
</dbReference>
<dbReference type="SUPFAM" id="SSF51735">
    <property type="entry name" value="NAD(P)-binding Rossmann-fold domains"/>
    <property type="match status" value="1"/>
</dbReference>
<name>A0A9X3IT24_9GAMM</name>
<dbReference type="Pfam" id="PF00999">
    <property type="entry name" value="Na_H_Exchanger"/>
    <property type="match status" value="1"/>
</dbReference>
<organism evidence="12 13">
    <name type="scientific">Parathalassolituus penaei</name>
    <dbReference type="NCBI Taxonomy" id="2997323"/>
    <lineage>
        <taxon>Bacteria</taxon>
        <taxon>Pseudomonadati</taxon>
        <taxon>Pseudomonadota</taxon>
        <taxon>Gammaproteobacteria</taxon>
        <taxon>Oceanospirillales</taxon>
        <taxon>Oceanospirillaceae</taxon>
        <taxon>Parathalassolituus</taxon>
    </lineage>
</organism>
<comment type="caution">
    <text evidence="12">The sequence shown here is derived from an EMBL/GenBank/DDBJ whole genome shotgun (WGS) entry which is preliminary data.</text>
</comment>
<keyword evidence="6 9" id="KW-1133">Transmembrane helix</keyword>
<evidence type="ECO:0000256" key="9">
    <source>
        <dbReference type="SAM" id="Phobius"/>
    </source>
</evidence>
<dbReference type="Proteomes" id="UP001150830">
    <property type="component" value="Unassembled WGS sequence"/>
</dbReference>
<keyword evidence="3" id="KW-0050">Antiport</keyword>
<feature type="transmembrane region" description="Helical" evidence="9">
    <location>
        <begin position="12"/>
        <end position="30"/>
    </location>
</feature>
<dbReference type="Pfam" id="PF02254">
    <property type="entry name" value="TrkA_N"/>
    <property type="match status" value="1"/>
</dbReference>
<dbReference type="AlphaFoldDB" id="A0A9X3IT24"/>
<feature type="transmembrane region" description="Helical" evidence="9">
    <location>
        <begin position="338"/>
        <end position="359"/>
    </location>
</feature>
<evidence type="ECO:0000256" key="2">
    <source>
        <dbReference type="ARBA" id="ARBA00022448"/>
    </source>
</evidence>
<evidence type="ECO:0000256" key="8">
    <source>
        <dbReference type="ARBA" id="ARBA00023136"/>
    </source>
</evidence>
<evidence type="ECO:0000256" key="1">
    <source>
        <dbReference type="ARBA" id="ARBA00004651"/>
    </source>
</evidence>
<feature type="transmembrane region" description="Helical" evidence="9">
    <location>
        <begin position="303"/>
        <end position="326"/>
    </location>
</feature>
<gene>
    <name evidence="12" type="ORF">OUO13_14730</name>
</gene>
<evidence type="ECO:0000256" key="5">
    <source>
        <dbReference type="ARBA" id="ARBA00022692"/>
    </source>
</evidence>
<feature type="transmembrane region" description="Helical" evidence="9">
    <location>
        <begin position="279"/>
        <end position="297"/>
    </location>
</feature>
<dbReference type="RefSeq" id="WP_283174651.1">
    <property type="nucleotide sequence ID" value="NZ_JAPNOA010000055.1"/>
</dbReference>
<keyword evidence="4" id="KW-1003">Cell membrane</keyword>
<dbReference type="InterPro" id="IPR036291">
    <property type="entry name" value="NAD(P)-bd_dom_sf"/>
</dbReference>
<evidence type="ECO:0000313" key="12">
    <source>
        <dbReference type="EMBL" id="MCY0966441.1"/>
    </source>
</evidence>
<feature type="domain" description="Cation/H+ exchanger transmembrane" evidence="10">
    <location>
        <begin position="23"/>
        <end position="397"/>
    </location>
</feature>
<evidence type="ECO:0000256" key="7">
    <source>
        <dbReference type="ARBA" id="ARBA00023065"/>
    </source>
</evidence>
<feature type="transmembrane region" description="Helical" evidence="9">
    <location>
        <begin position="156"/>
        <end position="179"/>
    </location>
</feature>
<accession>A0A9X3IT24</accession>
<reference evidence="12" key="1">
    <citation type="submission" date="2022-11" db="EMBL/GenBank/DDBJ databases">
        <title>Parathalassolutuus dongxingensis gen. nov., sp. nov., a novel member of family Oceanospirillaceae isolated from a coastal shrimp pond in Guangxi, China.</title>
        <authorList>
            <person name="Chen H."/>
        </authorList>
    </citation>
    <scope>NUCLEOTIDE SEQUENCE</scope>
    <source>
        <strain evidence="12">G-43</strain>
    </source>
</reference>
<feature type="transmembrane region" description="Helical" evidence="9">
    <location>
        <begin position="37"/>
        <end position="54"/>
    </location>
</feature>
<evidence type="ECO:0000313" key="13">
    <source>
        <dbReference type="Proteomes" id="UP001150830"/>
    </source>
</evidence>
<protein>
    <submittedName>
        <fullName evidence="12">Sodium:proton antiporter</fullName>
    </submittedName>
</protein>
<feature type="transmembrane region" description="Helical" evidence="9">
    <location>
        <begin position="371"/>
        <end position="389"/>
    </location>
</feature>
<dbReference type="GO" id="GO:0015297">
    <property type="term" value="F:antiporter activity"/>
    <property type="evidence" value="ECO:0007669"/>
    <property type="project" value="UniProtKB-KW"/>
</dbReference>
<dbReference type="PANTHER" id="PTHR32507:SF0">
    <property type="entry name" value="NA(+)_H(+) ANTIPORTER 2-RELATED"/>
    <property type="match status" value="1"/>
</dbReference>
<dbReference type="Gene3D" id="3.40.50.720">
    <property type="entry name" value="NAD(P)-binding Rossmann-like Domain"/>
    <property type="match status" value="1"/>
</dbReference>
<dbReference type="GO" id="GO:0006813">
    <property type="term" value="P:potassium ion transport"/>
    <property type="evidence" value="ECO:0007669"/>
    <property type="project" value="InterPro"/>
</dbReference>
<dbReference type="InterPro" id="IPR003148">
    <property type="entry name" value="RCK_N"/>
</dbReference>
<dbReference type="InterPro" id="IPR006153">
    <property type="entry name" value="Cation/H_exchanger_TM"/>
</dbReference>
<keyword evidence="5 9" id="KW-0812">Transmembrane</keyword>
<dbReference type="PANTHER" id="PTHR32507">
    <property type="entry name" value="NA(+)/H(+) ANTIPORTER 1"/>
    <property type="match status" value="1"/>
</dbReference>
<keyword evidence="13" id="KW-1185">Reference proteome</keyword>
<evidence type="ECO:0000259" key="10">
    <source>
        <dbReference type="Pfam" id="PF00999"/>
    </source>
</evidence>
<evidence type="ECO:0000256" key="3">
    <source>
        <dbReference type="ARBA" id="ARBA00022449"/>
    </source>
</evidence>
<dbReference type="GO" id="GO:0005886">
    <property type="term" value="C:plasma membrane"/>
    <property type="evidence" value="ECO:0007669"/>
    <property type="project" value="UniProtKB-SubCell"/>
</dbReference>